<dbReference type="InterPro" id="IPR029045">
    <property type="entry name" value="ClpP/crotonase-like_dom_sf"/>
</dbReference>
<name>A0A084G0N9_PSEDA</name>
<dbReference type="InterPro" id="IPR014748">
    <property type="entry name" value="Enoyl-CoA_hydra_C"/>
</dbReference>
<dbReference type="GO" id="GO:0004165">
    <property type="term" value="F:delta(3)-delta(2)-enoyl-CoA isomerase activity"/>
    <property type="evidence" value="ECO:0007669"/>
    <property type="project" value="UniProtKB-ARBA"/>
</dbReference>
<dbReference type="EMBL" id="JOWA01000112">
    <property type="protein sequence ID" value="KEZ40901.1"/>
    <property type="molecule type" value="Genomic_DNA"/>
</dbReference>
<evidence type="ECO:0000256" key="3">
    <source>
        <dbReference type="ARBA" id="ARBA00023235"/>
    </source>
</evidence>
<dbReference type="SUPFAM" id="SSF52096">
    <property type="entry name" value="ClpP/crotonase"/>
    <property type="match status" value="1"/>
</dbReference>
<keyword evidence="3" id="KW-0413">Isomerase</keyword>
<dbReference type="Proteomes" id="UP000028545">
    <property type="component" value="Unassembled WGS sequence"/>
</dbReference>
<evidence type="ECO:0000256" key="2">
    <source>
        <dbReference type="ARBA" id="ARBA00023140"/>
    </source>
</evidence>
<dbReference type="InterPro" id="IPR001753">
    <property type="entry name" value="Enoyl-CoA_hydra/iso"/>
</dbReference>
<dbReference type="CDD" id="cd06558">
    <property type="entry name" value="crotonase-like"/>
    <property type="match status" value="1"/>
</dbReference>
<dbReference type="RefSeq" id="XP_016640700.1">
    <property type="nucleotide sequence ID" value="XM_016789669.1"/>
</dbReference>
<dbReference type="PANTHER" id="PTHR43684">
    <property type="match status" value="1"/>
</dbReference>
<organism evidence="4 5">
    <name type="scientific">Pseudallescheria apiosperma</name>
    <name type="common">Scedosporium apiospermum</name>
    <dbReference type="NCBI Taxonomy" id="563466"/>
    <lineage>
        <taxon>Eukaryota</taxon>
        <taxon>Fungi</taxon>
        <taxon>Dikarya</taxon>
        <taxon>Ascomycota</taxon>
        <taxon>Pezizomycotina</taxon>
        <taxon>Sordariomycetes</taxon>
        <taxon>Hypocreomycetidae</taxon>
        <taxon>Microascales</taxon>
        <taxon>Microascaceae</taxon>
        <taxon>Scedosporium</taxon>
    </lineage>
</organism>
<dbReference type="HOGENOM" id="CLU_009834_7_2_1"/>
<gene>
    <name evidence="4" type="ORF">SAPIO_CDS7901</name>
</gene>
<sequence length="269" mass="29076">MSHPIPQLNGFSARLDGAVAILAYDRPKTGNSLHPTVLTSYLNAMKWAVANPAVRVIVQTGTGKFFTTGRDMGNDNAQYDLQEVLANFKELNEILITCPKVLIAAVNGPAVGYGTTSLALYDLVYSVPDAYFFTPFSKWALCPEGCSSVTFSSIMGHQKASALLIAGDRMSATELWTAGLITKIIPAPSFMEQVLEIAKRIASYPPIALAASKKLASGNREAELLAANAREYDCLVERLAHKECSDALLLFAEEQQRKKANAGRGASRM</sequence>
<evidence type="ECO:0000313" key="4">
    <source>
        <dbReference type="EMBL" id="KEZ40901.1"/>
    </source>
</evidence>
<dbReference type="GO" id="GO:0005777">
    <property type="term" value="C:peroxisome"/>
    <property type="evidence" value="ECO:0007669"/>
    <property type="project" value="UniProtKB-SubCell"/>
</dbReference>
<dbReference type="VEuPathDB" id="FungiDB:SAPIO_CDS7901"/>
<dbReference type="Pfam" id="PF00378">
    <property type="entry name" value="ECH_1"/>
    <property type="match status" value="1"/>
</dbReference>
<protein>
    <recommendedName>
        <fullName evidence="6">Enoyl-CoA hydratase</fullName>
    </recommendedName>
</protein>
<dbReference type="OrthoDB" id="448450at2759"/>
<dbReference type="AlphaFoldDB" id="A0A084G0N9"/>
<comment type="caution">
    <text evidence="4">The sequence shown here is derived from an EMBL/GenBank/DDBJ whole genome shotgun (WGS) entry which is preliminary data.</text>
</comment>
<reference evidence="4 5" key="1">
    <citation type="journal article" date="2014" name="Genome Announc.">
        <title>Draft genome sequence of the pathogenic fungus Scedosporium apiospermum.</title>
        <authorList>
            <person name="Vandeputte P."/>
            <person name="Ghamrawi S."/>
            <person name="Rechenmann M."/>
            <person name="Iltis A."/>
            <person name="Giraud S."/>
            <person name="Fleury M."/>
            <person name="Thornton C."/>
            <person name="Delhaes L."/>
            <person name="Meyer W."/>
            <person name="Papon N."/>
            <person name="Bouchara J.P."/>
        </authorList>
    </citation>
    <scope>NUCLEOTIDE SEQUENCE [LARGE SCALE GENOMIC DNA]</scope>
    <source>
        <strain evidence="4 5">IHEM 14462</strain>
    </source>
</reference>
<dbReference type="OMA" id="LHCDFVY"/>
<dbReference type="Gene3D" id="3.90.226.10">
    <property type="entry name" value="2-enoyl-CoA Hydratase, Chain A, domain 1"/>
    <property type="match status" value="1"/>
</dbReference>
<evidence type="ECO:0000313" key="5">
    <source>
        <dbReference type="Proteomes" id="UP000028545"/>
    </source>
</evidence>
<keyword evidence="5" id="KW-1185">Reference proteome</keyword>
<comment type="subcellular location">
    <subcellularLocation>
        <location evidence="1">Peroxisome</location>
    </subcellularLocation>
</comment>
<dbReference type="InterPro" id="IPR051053">
    <property type="entry name" value="ECH/Chromodomain_protein"/>
</dbReference>
<dbReference type="PANTHER" id="PTHR43684:SF1">
    <property type="entry name" value="ENOYL-COA DELTA ISOMERASE 2"/>
    <property type="match status" value="1"/>
</dbReference>
<dbReference type="GeneID" id="27726973"/>
<accession>A0A084G0N9</accession>
<evidence type="ECO:0008006" key="6">
    <source>
        <dbReference type="Google" id="ProtNLM"/>
    </source>
</evidence>
<evidence type="ECO:0000256" key="1">
    <source>
        <dbReference type="ARBA" id="ARBA00004275"/>
    </source>
</evidence>
<keyword evidence="2" id="KW-0576">Peroxisome</keyword>
<proteinExistence type="predicted"/>
<dbReference type="KEGG" id="sapo:SAPIO_CDS7901"/>
<dbReference type="Gene3D" id="1.10.12.10">
    <property type="entry name" value="Lyase 2-enoyl-coa Hydratase, Chain A, domain 2"/>
    <property type="match status" value="1"/>
</dbReference>